<evidence type="ECO:0000313" key="3">
    <source>
        <dbReference type="Proteomes" id="UP000182658"/>
    </source>
</evidence>
<name>A0A1J7I5G2_9PEZI</name>
<reference evidence="2 3" key="1">
    <citation type="submission" date="2016-10" db="EMBL/GenBank/DDBJ databases">
        <title>Draft genome sequence of Coniochaeta ligniaria NRRL30616, a lignocellulolytic fungus for bioabatement of inhibitors in plant biomass hydrolysates.</title>
        <authorList>
            <consortium name="DOE Joint Genome Institute"/>
            <person name="Jimenez D.J."/>
            <person name="Hector R.E."/>
            <person name="Riley R."/>
            <person name="Sun H."/>
            <person name="Grigoriev I.V."/>
            <person name="Van Elsas J.D."/>
            <person name="Nichols N.N."/>
        </authorList>
    </citation>
    <scope>NUCLEOTIDE SEQUENCE [LARGE SCALE GENOMIC DNA]</scope>
    <source>
        <strain evidence="2 3">NRRL 30616</strain>
    </source>
</reference>
<dbReference type="InParanoid" id="A0A1J7I5G2"/>
<keyword evidence="2" id="KW-0378">Hydrolase</keyword>
<dbReference type="GO" id="GO:0016020">
    <property type="term" value="C:membrane"/>
    <property type="evidence" value="ECO:0007669"/>
    <property type="project" value="TreeGrafter"/>
</dbReference>
<dbReference type="STRING" id="1408157.A0A1J7I5G2"/>
<dbReference type="EMBL" id="KV875110">
    <property type="protein sequence ID" value="OIW22879.1"/>
    <property type="molecule type" value="Genomic_DNA"/>
</dbReference>
<dbReference type="Proteomes" id="UP000182658">
    <property type="component" value="Unassembled WGS sequence"/>
</dbReference>
<dbReference type="OrthoDB" id="2498029at2759"/>
<organism evidence="2 3">
    <name type="scientific">Coniochaeta ligniaria NRRL 30616</name>
    <dbReference type="NCBI Taxonomy" id="1408157"/>
    <lineage>
        <taxon>Eukaryota</taxon>
        <taxon>Fungi</taxon>
        <taxon>Dikarya</taxon>
        <taxon>Ascomycota</taxon>
        <taxon>Pezizomycotina</taxon>
        <taxon>Sordariomycetes</taxon>
        <taxon>Sordariomycetidae</taxon>
        <taxon>Coniochaetales</taxon>
        <taxon>Coniochaetaceae</taxon>
        <taxon>Coniochaeta</taxon>
    </lineage>
</organism>
<dbReference type="InterPro" id="IPR050266">
    <property type="entry name" value="AB_hydrolase_sf"/>
</dbReference>
<dbReference type="Pfam" id="PF12146">
    <property type="entry name" value="Hydrolase_4"/>
    <property type="match status" value="1"/>
</dbReference>
<dbReference type="InterPro" id="IPR029058">
    <property type="entry name" value="AB_hydrolase_fold"/>
</dbReference>
<protein>
    <submittedName>
        <fullName evidence="2">Alpha/beta hydrolase</fullName>
    </submittedName>
</protein>
<sequence length="280" mass="29378">MPFIDVNNKSLFYTLSSPPPSSTHPNPAFTILCIHGLGSSSSFYAPITSPLTSLGHTVVAIDTHGSGLSPYVGTGNTTTSIADDALALLSALRDGVPVPKDVIILGHSMGAIVASELALKDDDHQQESRIRGLVLIGPVHPNPGAAGVFAGRIEIVARDGMEPLALSVPVSATGSKASPVAQTLIRTLLLGSDPAGYISLCRAIAEARVPDYEGVRVPVLIIVGDEDKSAPMEGSRLILERYGSARKEMRVLRGVGHWHVLEAYEEVARMVGEFVGGVST</sequence>
<dbReference type="GO" id="GO:0046464">
    <property type="term" value="P:acylglycerol catabolic process"/>
    <property type="evidence" value="ECO:0007669"/>
    <property type="project" value="TreeGrafter"/>
</dbReference>
<feature type="domain" description="Serine aminopeptidase S33" evidence="1">
    <location>
        <begin position="27"/>
        <end position="259"/>
    </location>
</feature>
<dbReference type="PANTHER" id="PTHR43798:SF5">
    <property type="entry name" value="MONOACYLGLYCEROL LIPASE ABHD6"/>
    <property type="match status" value="1"/>
</dbReference>
<dbReference type="Gene3D" id="3.40.50.1820">
    <property type="entry name" value="alpha/beta hydrolase"/>
    <property type="match status" value="1"/>
</dbReference>
<dbReference type="InterPro" id="IPR022742">
    <property type="entry name" value="Hydrolase_4"/>
</dbReference>
<dbReference type="PRINTS" id="PR00111">
    <property type="entry name" value="ABHYDROLASE"/>
</dbReference>
<dbReference type="SUPFAM" id="SSF53474">
    <property type="entry name" value="alpha/beta-Hydrolases"/>
    <property type="match status" value="1"/>
</dbReference>
<evidence type="ECO:0000313" key="2">
    <source>
        <dbReference type="EMBL" id="OIW22879.1"/>
    </source>
</evidence>
<dbReference type="GO" id="GO:0047372">
    <property type="term" value="F:monoacylglycerol lipase activity"/>
    <property type="evidence" value="ECO:0007669"/>
    <property type="project" value="TreeGrafter"/>
</dbReference>
<evidence type="ECO:0000259" key="1">
    <source>
        <dbReference type="Pfam" id="PF12146"/>
    </source>
</evidence>
<accession>A0A1J7I5G2</accession>
<dbReference type="InterPro" id="IPR000073">
    <property type="entry name" value="AB_hydrolase_1"/>
</dbReference>
<gene>
    <name evidence="2" type="ORF">CONLIGDRAFT_638099</name>
</gene>
<dbReference type="AlphaFoldDB" id="A0A1J7I5G2"/>
<proteinExistence type="predicted"/>
<dbReference type="PANTHER" id="PTHR43798">
    <property type="entry name" value="MONOACYLGLYCEROL LIPASE"/>
    <property type="match status" value="1"/>
</dbReference>
<keyword evidence="3" id="KW-1185">Reference proteome</keyword>